<feature type="compositionally biased region" description="Basic and acidic residues" evidence="1">
    <location>
        <begin position="75"/>
        <end position="93"/>
    </location>
</feature>
<feature type="compositionally biased region" description="Basic and acidic residues" evidence="1">
    <location>
        <begin position="49"/>
        <end position="63"/>
    </location>
</feature>
<dbReference type="AlphaFoldDB" id="A0AAP2ZAM9"/>
<protein>
    <recommendedName>
        <fullName evidence="4">GvpH protein</fullName>
    </recommendedName>
</protein>
<organism evidence="2 3">
    <name type="scientific">Natronosalvus hydrolyticus</name>
    <dbReference type="NCBI Taxonomy" id="2979988"/>
    <lineage>
        <taxon>Archaea</taxon>
        <taxon>Methanobacteriati</taxon>
        <taxon>Methanobacteriota</taxon>
        <taxon>Stenosarchaea group</taxon>
        <taxon>Halobacteria</taxon>
        <taxon>Halobacteriales</taxon>
        <taxon>Natrialbaceae</taxon>
        <taxon>Natronosalvus</taxon>
    </lineage>
</organism>
<proteinExistence type="predicted"/>
<feature type="compositionally biased region" description="Basic and acidic residues" evidence="1">
    <location>
        <begin position="150"/>
        <end position="159"/>
    </location>
</feature>
<evidence type="ECO:0000313" key="2">
    <source>
        <dbReference type="EMBL" id="MCU4753513.1"/>
    </source>
</evidence>
<comment type="caution">
    <text evidence="2">The sequence shown here is derived from an EMBL/GenBank/DDBJ whole genome shotgun (WGS) entry which is preliminary data.</text>
</comment>
<keyword evidence="3" id="KW-1185">Reference proteome</keyword>
<name>A0AAP2ZAM9_9EURY</name>
<evidence type="ECO:0000313" key="3">
    <source>
        <dbReference type="Proteomes" id="UP001321047"/>
    </source>
</evidence>
<dbReference type="EMBL" id="JAOPJZ010000017">
    <property type="protein sequence ID" value="MCU4753513.1"/>
    <property type="molecule type" value="Genomic_DNA"/>
</dbReference>
<dbReference type="Proteomes" id="UP001321047">
    <property type="component" value="Unassembled WGS sequence"/>
</dbReference>
<gene>
    <name evidence="2" type="ORF">OB919_16230</name>
</gene>
<evidence type="ECO:0008006" key="4">
    <source>
        <dbReference type="Google" id="ProtNLM"/>
    </source>
</evidence>
<sequence length="247" mass="27402">MTDKNHDDRSARNGPDDEPIDDARGDQPDDRSPERIGIQDDSEEDQPEGDDRSDDKYPARDTDGDFDSGAENEGEERRSGSVEDGSRERSEPEIPRWLSALRRSFHRLERHQSIDIDVSVGTLLDAIDDPPPSETSVSSAQTRGRQPVRRRPEVQRDRSSSIGVNRGGSSDDVHVSTRATEDQLLLIADAAGIDEDDIVVGFQGEELVLGVDGAEVTRIEVPWEDRSTNTYLRNGILTVLIEPDTND</sequence>
<feature type="region of interest" description="Disordered" evidence="1">
    <location>
        <begin position="1"/>
        <end position="93"/>
    </location>
</feature>
<dbReference type="RefSeq" id="WP_342809829.1">
    <property type="nucleotide sequence ID" value="NZ_JAOPJZ010000017.1"/>
</dbReference>
<feature type="region of interest" description="Disordered" evidence="1">
    <location>
        <begin position="124"/>
        <end position="175"/>
    </location>
</feature>
<evidence type="ECO:0000256" key="1">
    <source>
        <dbReference type="SAM" id="MobiDB-lite"/>
    </source>
</evidence>
<feature type="compositionally biased region" description="Acidic residues" evidence="1">
    <location>
        <begin position="64"/>
        <end position="74"/>
    </location>
</feature>
<feature type="compositionally biased region" description="Basic and acidic residues" evidence="1">
    <location>
        <begin position="1"/>
        <end position="38"/>
    </location>
</feature>
<reference evidence="2 3" key="1">
    <citation type="submission" date="2022-09" db="EMBL/GenBank/DDBJ databases">
        <title>Enrichment on poylsaccharides allowed isolation of novel metabolic and taxonomic groups of Haloarchaea.</title>
        <authorList>
            <person name="Sorokin D.Y."/>
            <person name="Elcheninov A.G."/>
            <person name="Khizhniak T.V."/>
            <person name="Kolganova T.V."/>
            <person name="Kublanov I.V."/>
        </authorList>
    </citation>
    <scope>NUCLEOTIDE SEQUENCE [LARGE SCALE GENOMIC DNA]</scope>
    <source>
        <strain evidence="2 3">AArc-curdl1</strain>
    </source>
</reference>
<accession>A0AAP2ZAM9</accession>